<protein>
    <submittedName>
        <fullName evidence="1">Uncharacterized protein</fullName>
    </submittedName>
</protein>
<name>A0ABW2JKE0_9ACTN</name>
<reference evidence="2" key="1">
    <citation type="journal article" date="2019" name="Int. J. Syst. Evol. Microbiol.">
        <title>The Global Catalogue of Microorganisms (GCM) 10K type strain sequencing project: providing services to taxonomists for standard genome sequencing and annotation.</title>
        <authorList>
            <consortium name="The Broad Institute Genomics Platform"/>
            <consortium name="The Broad Institute Genome Sequencing Center for Infectious Disease"/>
            <person name="Wu L."/>
            <person name="Ma J."/>
        </authorList>
    </citation>
    <scope>NUCLEOTIDE SEQUENCE [LARGE SCALE GENOMIC DNA]</scope>
    <source>
        <strain evidence="2">SYNS20</strain>
    </source>
</reference>
<accession>A0ABW2JKE0</accession>
<dbReference type="Proteomes" id="UP001596523">
    <property type="component" value="Unassembled WGS sequence"/>
</dbReference>
<comment type="caution">
    <text evidence="1">The sequence shown here is derived from an EMBL/GenBank/DDBJ whole genome shotgun (WGS) entry which is preliminary data.</text>
</comment>
<proteinExistence type="predicted"/>
<sequence length="40" mass="3622">MATAPHAGAIGCAPTATTAGAAALRGTTGRGTAAVGLLLT</sequence>
<evidence type="ECO:0000313" key="2">
    <source>
        <dbReference type="Proteomes" id="UP001596523"/>
    </source>
</evidence>
<dbReference type="RefSeq" id="WP_381831320.1">
    <property type="nucleotide sequence ID" value="NZ_JBHTCF010000006.1"/>
</dbReference>
<organism evidence="1 2">
    <name type="scientific">Streptomyces monticola</name>
    <dbReference type="NCBI Taxonomy" id="2666263"/>
    <lineage>
        <taxon>Bacteria</taxon>
        <taxon>Bacillati</taxon>
        <taxon>Actinomycetota</taxon>
        <taxon>Actinomycetes</taxon>
        <taxon>Kitasatosporales</taxon>
        <taxon>Streptomycetaceae</taxon>
        <taxon>Streptomyces</taxon>
    </lineage>
</organism>
<evidence type="ECO:0000313" key="1">
    <source>
        <dbReference type="EMBL" id="MFC7305963.1"/>
    </source>
</evidence>
<dbReference type="EMBL" id="JBHTCF010000006">
    <property type="protein sequence ID" value="MFC7305963.1"/>
    <property type="molecule type" value="Genomic_DNA"/>
</dbReference>
<keyword evidence="2" id="KW-1185">Reference proteome</keyword>
<gene>
    <name evidence="1" type="ORF">ACFQVC_17270</name>
</gene>